<accession>A0AAE1KT76</accession>
<sequence>MVIEVVIVLMVIEVVVIVLIVIEVMVIELIVIGVVVIEVMVNEVMVIEVVIVLMVIGGDVDISSLVTERIAASDLHSVGHNEQHVTHQPWLNKGWESWTS</sequence>
<protein>
    <submittedName>
        <fullName evidence="2">Uncharacterized protein</fullName>
    </submittedName>
</protein>
<evidence type="ECO:0000256" key="1">
    <source>
        <dbReference type="SAM" id="Phobius"/>
    </source>
</evidence>
<proteinExistence type="predicted"/>
<feature type="transmembrane region" description="Helical" evidence="1">
    <location>
        <begin position="6"/>
        <end position="22"/>
    </location>
</feature>
<feature type="transmembrane region" description="Helical" evidence="1">
    <location>
        <begin position="29"/>
        <end position="56"/>
    </location>
</feature>
<evidence type="ECO:0000313" key="2">
    <source>
        <dbReference type="EMBL" id="KAK3881065.1"/>
    </source>
</evidence>
<dbReference type="Proteomes" id="UP001286313">
    <property type="component" value="Unassembled WGS sequence"/>
</dbReference>
<organism evidence="2 3">
    <name type="scientific">Petrolisthes cinctipes</name>
    <name type="common">Flat porcelain crab</name>
    <dbReference type="NCBI Taxonomy" id="88211"/>
    <lineage>
        <taxon>Eukaryota</taxon>
        <taxon>Metazoa</taxon>
        <taxon>Ecdysozoa</taxon>
        <taxon>Arthropoda</taxon>
        <taxon>Crustacea</taxon>
        <taxon>Multicrustacea</taxon>
        <taxon>Malacostraca</taxon>
        <taxon>Eumalacostraca</taxon>
        <taxon>Eucarida</taxon>
        <taxon>Decapoda</taxon>
        <taxon>Pleocyemata</taxon>
        <taxon>Anomura</taxon>
        <taxon>Galatheoidea</taxon>
        <taxon>Porcellanidae</taxon>
        <taxon>Petrolisthes</taxon>
    </lineage>
</organism>
<evidence type="ECO:0000313" key="3">
    <source>
        <dbReference type="Proteomes" id="UP001286313"/>
    </source>
</evidence>
<keyword evidence="3" id="KW-1185">Reference proteome</keyword>
<dbReference type="EMBL" id="JAWQEG010001263">
    <property type="protein sequence ID" value="KAK3881065.1"/>
    <property type="molecule type" value="Genomic_DNA"/>
</dbReference>
<reference evidence="2" key="1">
    <citation type="submission" date="2023-10" db="EMBL/GenBank/DDBJ databases">
        <title>Genome assemblies of two species of porcelain crab, Petrolisthes cinctipes and Petrolisthes manimaculis (Anomura: Porcellanidae).</title>
        <authorList>
            <person name="Angst P."/>
        </authorList>
    </citation>
    <scope>NUCLEOTIDE SEQUENCE</scope>
    <source>
        <strain evidence="2">PB745_01</strain>
        <tissue evidence="2">Gill</tissue>
    </source>
</reference>
<gene>
    <name evidence="2" type="ORF">Pcinc_014463</name>
</gene>
<comment type="caution">
    <text evidence="2">The sequence shown here is derived from an EMBL/GenBank/DDBJ whole genome shotgun (WGS) entry which is preliminary data.</text>
</comment>
<dbReference type="AlphaFoldDB" id="A0AAE1KT76"/>
<keyword evidence="1" id="KW-0812">Transmembrane</keyword>
<keyword evidence="1" id="KW-1133">Transmembrane helix</keyword>
<keyword evidence="1" id="KW-0472">Membrane</keyword>
<name>A0AAE1KT76_PETCI</name>